<reference evidence="1" key="2">
    <citation type="journal article" date="2015" name="Fish Shellfish Immunol.">
        <title>Early steps in the European eel (Anguilla anguilla)-Vibrio vulnificus interaction in the gills: Role of the RtxA13 toxin.</title>
        <authorList>
            <person name="Callol A."/>
            <person name="Pajuelo D."/>
            <person name="Ebbesson L."/>
            <person name="Teles M."/>
            <person name="MacKenzie S."/>
            <person name="Amaro C."/>
        </authorList>
    </citation>
    <scope>NUCLEOTIDE SEQUENCE</scope>
</reference>
<organism evidence="1">
    <name type="scientific">Anguilla anguilla</name>
    <name type="common">European freshwater eel</name>
    <name type="synonym">Muraena anguilla</name>
    <dbReference type="NCBI Taxonomy" id="7936"/>
    <lineage>
        <taxon>Eukaryota</taxon>
        <taxon>Metazoa</taxon>
        <taxon>Chordata</taxon>
        <taxon>Craniata</taxon>
        <taxon>Vertebrata</taxon>
        <taxon>Euteleostomi</taxon>
        <taxon>Actinopterygii</taxon>
        <taxon>Neopterygii</taxon>
        <taxon>Teleostei</taxon>
        <taxon>Anguilliformes</taxon>
        <taxon>Anguillidae</taxon>
        <taxon>Anguilla</taxon>
    </lineage>
</organism>
<name>A0A0E9SGG4_ANGAN</name>
<proteinExistence type="predicted"/>
<protein>
    <submittedName>
        <fullName evidence="1">Uncharacterized protein</fullName>
    </submittedName>
</protein>
<dbReference type="EMBL" id="GBXM01068827">
    <property type="protein sequence ID" value="JAH39750.1"/>
    <property type="molecule type" value="Transcribed_RNA"/>
</dbReference>
<dbReference type="AlphaFoldDB" id="A0A0E9SGG4"/>
<reference evidence="1" key="1">
    <citation type="submission" date="2014-11" db="EMBL/GenBank/DDBJ databases">
        <authorList>
            <person name="Amaro Gonzalez C."/>
        </authorList>
    </citation>
    <scope>NUCLEOTIDE SEQUENCE</scope>
</reference>
<evidence type="ECO:0000313" key="1">
    <source>
        <dbReference type="EMBL" id="JAH39750.1"/>
    </source>
</evidence>
<sequence length="39" mass="4324">MACVLHLVCLSKSKDKSASNRFQKIIKMSHPVYTGVLCS</sequence>
<accession>A0A0E9SGG4</accession>